<dbReference type="EMBL" id="QEAM01000125">
    <property type="protein sequence ID" value="TPX45876.1"/>
    <property type="molecule type" value="Genomic_DNA"/>
</dbReference>
<name>A0A507D326_9FUNG</name>
<feature type="compositionally biased region" description="Pro residues" evidence="1">
    <location>
        <begin position="1"/>
        <end position="24"/>
    </location>
</feature>
<protein>
    <recommendedName>
        <fullName evidence="6">Male-enhanced antigen 1</fullName>
    </recommendedName>
</protein>
<dbReference type="Proteomes" id="UP000320475">
    <property type="component" value="Unassembled WGS sequence"/>
</dbReference>
<feature type="region of interest" description="Disordered" evidence="1">
    <location>
        <begin position="1"/>
        <end position="78"/>
    </location>
</feature>
<evidence type="ECO:0008006" key="6">
    <source>
        <dbReference type="Google" id="ProtNLM"/>
    </source>
</evidence>
<gene>
    <name evidence="2" type="ORF">SeLEV6574_g03598</name>
    <name evidence="3" type="ORF">SeMB42_g02494</name>
</gene>
<proteinExistence type="predicted"/>
<evidence type="ECO:0000313" key="2">
    <source>
        <dbReference type="EMBL" id="TPX45876.1"/>
    </source>
</evidence>
<dbReference type="OrthoDB" id="5593200at2759"/>
<dbReference type="EMBL" id="QEAN01000077">
    <property type="protein sequence ID" value="TPX49775.1"/>
    <property type="molecule type" value="Genomic_DNA"/>
</dbReference>
<evidence type="ECO:0000313" key="5">
    <source>
        <dbReference type="Proteomes" id="UP000320475"/>
    </source>
</evidence>
<keyword evidence="4" id="KW-1185">Reference proteome</keyword>
<evidence type="ECO:0000313" key="4">
    <source>
        <dbReference type="Proteomes" id="UP000317494"/>
    </source>
</evidence>
<feature type="compositionally biased region" description="Polar residues" evidence="1">
    <location>
        <begin position="30"/>
        <end position="45"/>
    </location>
</feature>
<dbReference type="Proteomes" id="UP000317494">
    <property type="component" value="Unassembled WGS sequence"/>
</dbReference>
<sequence>MHQPHPAPAPTPPPPPSSAKPSLPPKSRRQTSSAQCPNPMSVQSSHYEHSFHLGDDDACPLPNTSTSQDASDNEDDGFEDVHAYAPLQYVNVPEDPNDEDDGVAEVPKPMILTLAKEDEIPDEDLSVIEAVMSRIQMDEAAIPEWAKKLGDSWMPQVLCSHPPDATKNPGR</sequence>
<organism evidence="2 5">
    <name type="scientific">Synchytrium endobioticum</name>
    <dbReference type="NCBI Taxonomy" id="286115"/>
    <lineage>
        <taxon>Eukaryota</taxon>
        <taxon>Fungi</taxon>
        <taxon>Fungi incertae sedis</taxon>
        <taxon>Chytridiomycota</taxon>
        <taxon>Chytridiomycota incertae sedis</taxon>
        <taxon>Chytridiomycetes</taxon>
        <taxon>Synchytriales</taxon>
        <taxon>Synchytriaceae</taxon>
        <taxon>Synchytrium</taxon>
    </lineage>
</organism>
<dbReference type="VEuPathDB" id="FungiDB:SeMB42_g02494"/>
<dbReference type="AlphaFoldDB" id="A0A507D326"/>
<accession>A0A507D326</accession>
<evidence type="ECO:0000313" key="3">
    <source>
        <dbReference type="EMBL" id="TPX49775.1"/>
    </source>
</evidence>
<reference evidence="4 5" key="1">
    <citation type="journal article" date="2019" name="Sci. Rep.">
        <title>Comparative genomics of chytrid fungi reveal insights into the obligate biotrophic and pathogenic lifestyle of Synchytrium endobioticum.</title>
        <authorList>
            <person name="van de Vossenberg B.T.L.H."/>
            <person name="Warris S."/>
            <person name="Nguyen H.D.T."/>
            <person name="van Gent-Pelzer M.P.E."/>
            <person name="Joly D.L."/>
            <person name="van de Geest H.C."/>
            <person name="Bonants P.J.M."/>
            <person name="Smith D.S."/>
            <person name="Levesque C.A."/>
            <person name="van der Lee T.A.J."/>
        </authorList>
    </citation>
    <scope>NUCLEOTIDE SEQUENCE [LARGE SCALE GENOMIC DNA]</scope>
    <source>
        <strain evidence="2 5">LEV6574</strain>
        <strain evidence="3 4">MB42</strain>
    </source>
</reference>
<evidence type="ECO:0000256" key="1">
    <source>
        <dbReference type="SAM" id="MobiDB-lite"/>
    </source>
</evidence>
<feature type="compositionally biased region" description="Basic and acidic residues" evidence="1">
    <location>
        <begin position="46"/>
        <end position="55"/>
    </location>
</feature>
<comment type="caution">
    <text evidence="2">The sequence shown here is derived from an EMBL/GenBank/DDBJ whole genome shotgun (WGS) entry which is preliminary data.</text>
</comment>